<organism evidence="1 2">
    <name type="scientific">Fulvitalea axinellae</name>
    <dbReference type="NCBI Taxonomy" id="1182444"/>
    <lineage>
        <taxon>Bacteria</taxon>
        <taxon>Pseudomonadati</taxon>
        <taxon>Bacteroidota</taxon>
        <taxon>Cytophagia</taxon>
        <taxon>Cytophagales</taxon>
        <taxon>Persicobacteraceae</taxon>
        <taxon>Fulvitalea</taxon>
    </lineage>
</organism>
<geneLocation type="plasmid" evidence="1 2">
    <name>pFA4</name>
</geneLocation>
<accession>A0AAU9D8W2</accession>
<dbReference type="EMBL" id="AP025318">
    <property type="protein sequence ID" value="BDD12413.1"/>
    <property type="molecule type" value="Genomic_DNA"/>
</dbReference>
<name>A0AAU9D8W2_9BACT</name>
<keyword evidence="2" id="KW-1185">Reference proteome</keyword>
<reference evidence="1 2" key="1">
    <citation type="submission" date="2021-12" db="EMBL/GenBank/DDBJ databases">
        <title>Genome sequencing of bacteria with rrn-lacking chromosome and rrn-plasmid.</title>
        <authorList>
            <person name="Anda M."/>
            <person name="Iwasaki W."/>
        </authorList>
    </citation>
    <scope>NUCLEOTIDE SEQUENCE [LARGE SCALE GENOMIC DNA]</scope>
    <source>
        <strain evidence="1 2">DSM 100852</strain>
        <plasmid evidence="1 2">pFA4</plasmid>
    </source>
</reference>
<dbReference type="Proteomes" id="UP001348817">
    <property type="component" value="Plasmid pFA4"/>
</dbReference>
<dbReference type="AlphaFoldDB" id="A0AAU9D8W2"/>
<sequence>MNFIEIVKIEPYHAIRKWLSIKLIKTHFNPLFYIFQ</sequence>
<evidence type="ECO:0000313" key="1">
    <source>
        <dbReference type="EMBL" id="BDD12413.1"/>
    </source>
</evidence>
<dbReference type="KEGG" id="fax:FUAX_48450"/>
<keyword evidence="1" id="KW-0614">Plasmid</keyword>
<protein>
    <submittedName>
        <fullName evidence="1">Uncharacterized protein</fullName>
    </submittedName>
</protein>
<gene>
    <name evidence="1" type="ORF">FUAX_48450</name>
</gene>
<evidence type="ECO:0000313" key="2">
    <source>
        <dbReference type="Proteomes" id="UP001348817"/>
    </source>
</evidence>
<proteinExistence type="predicted"/>